<feature type="region of interest" description="Disordered" evidence="7">
    <location>
        <begin position="1"/>
        <end position="111"/>
    </location>
</feature>
<keyword evidence="4" id="KW-0833">Ubl conjugation pathway</keyword>
<dbReference type="InterPro" id="IPR036322">
    <property type="entry name" value="WD40_repeat_dom_sf"/>
</dbReference>
<dbReference type="Pfam" id="PF00400">
    <property type="entry name" value="WD40"/>
    <property type="match status" value="3"/>
</dbReference>
<reference evidence="8 9" key="1">
    <citation type="submission" date="2023-08" db="EMBL/GenBank/DDBJ databases">
        <title>Black Yeasts Isolated from many extreme environments.</title>
        <authorList>
            <person name="Coleine C."/>
            <person name="Stajich J.E."/>
            <person name="Selbmann L."/>
        </authorList>
    </citation>
    <scope>NUCLEOTIDE SEQUENCE [LARGE SCALE GENOMIC DNA]</scope>
    <source>
        <strain evidence="8 9">CCFEE 5885</strain>
    </source>
</reference>
<dbReference type="PROSITE" id="PS50082">
    <property type="entry name" value="WD_REPEATS_2"/>
    <property type="match status" value="3"/>
</dbReference>
<evidence type="ECO:0000256" key="1">
    <source>
        <dbReference type="ARBA" id="ARBA00004906"/>
    </source>
</evidence>
<sequence>MDQTPTRASRTRNAEIRVLDEENQHAPDRVQTGRIRKPPPITPRRFNKFFTPRPRDAPLAVTTSRRALKTISRSNLNTRRQLDPPQDEGYLPANENNNSRKKRRYSLVSSAQSTPPARFVSFLPSSQDALPSSPIKYGRDVSDDEVDVDSDVSTEIDEDAWSGDEDEVAIGPRIIPYEQTSTSRSLFASRLTGRRRIHIAEPSNLWQSETANFYSSPEDVNLDLRARHTPIIPFSVAACHTNPVVATGDEEGVIRFLNTANADKGEEGFRKTVLSFQPHDNAVMDLTFSSDDNFIATASGDQTCQVVDVQAQRSLYSLRAHTASVKRIEFQPGSGDKVLASAGRDGTICLWDLRIRGQPLGDSRRARLHVTDMAQDMSVMAPVLEIFDAHNPNPKNKGVAQKSKQSTIAGRSEFSITSLSFLGSSRNNLLATASEVDTVIKLWDLRQSQVSARKKGHSQLPVSATQEPRTHEMHRKFGINSLAMNTDGSRLFALSRDHTVYAYSTSHLTLGSSPEMTASSSALRNTLAPMRKESGTGLGPLYGLRHPSLRVATFWPRLSIRKCNDSNSELLAVASTDDCTILFPTSEKYHNTSTRTIPSLHDPTTRSNNSSSTTASSTFRPSIRRAATSSFTSLFTRQRQEEDTLPIYYHGTPLVHGHSKEVTSVVWSSEGNLVTASDDFNIRCWREEAKHARQLRGLSQKKDAASLLRRGWADVGVEAWDEED</sequence>
<evidence type="ECO:0000256" key="4">
    <source>
        <dbReference type="ARBA" id="ARBA00022786"/>
    </source>
</evidence>
<dbReference type="PANTHER" id="PTHR22852:SF0">
    <property type="entry name" value="DENTICLELESS PROTEIN HOMOLOG"/>
    <property type="match status" value="1"/>
</dbReference>
<evidence type="ECO:0000256" key="6">
    <source>
        <dbReference type="PROSITE-ProRule" id="PRU00221"/>
    </source>
</evidence>
<feature type="region of interest" description="Disordered" evidence="7">
    <location>
        <begin position="591"/>
        <end position="620"/>
    </location>
</feature>
<feature type="compositionally biased region" description="Basic and acidic residues" evidence="7">
    <location>
        <begin position="12"/>
        <end position="28"/>
    </location>
</feature>
<proteinExistence type="inferred from homology"/>
<evidence type="ECO:0000256" key="3">
    <source>
        <dbReference type="ARBA" id="ARBA00022737"/>
    </source>
</evidence>
<dbReference type="PANTHER" id="PTHR22852">
    <property type="entry name" value="LETHAL 2 DENTICLELESS PROTEIN RETINOIC ACID-REGULATED NUCLEAR MATRIX-ASSOCIATED PROTEIN"/>
    <property type="match status" value="1"/>
</dbReference>
<dbReference type="SUPFAM" id="SSF50978">
    <property type="entry name" value="WD40 repeat-like"/>
    <property type="match status" value="1"/>
</dbReference>
<evidence type="ECO:0000313" key="9">
    <source>
        <dbReference type="Proteomes" id="UP001345013"/>
    </source>
</evidence>
<dbReference type="InterPro" id="IPR019775">
    <property type="entry name" value="WD40_repeat_CS"/>
</dbReference>
<dbReference type="Proteomes" id="UP001345013">
    <property type="component" value="Unassembled WGS sequence"/>
</dbReference>
<protein>
    <submittedName>
        <fullName evidence="8">Uncharacterized protein</fullName>
    </submittedName>
</protein>
<dbReference type="SMART" id="SM00320">
    <property type="entry name" value="WD40"/>
    <property type="match status" value="5"/>
</dbReference>
<organism evidence="8 9">
    <name type="scientific">Lithohypha guttulata</name>
    <dbReference type="NCBI Taxonomy" id="1690604"/>
    <lineage>
        <taxon>Eukaryota</taxon>
        <taxon>Fungi</taxon>
        <taxon>Dikarya</taxon>
        <taxon>Ascomycota</taxon>
        <taxon>Pezizomycotina</taxon>
        <taxon>Eurotiomycetes</taxon>
        <taxon>Chaetothyriomycetidae</taxon>
        <taxon>Chaetothyriales</taxon>
        <taxon>Trichomeriaceae</taxon>
        <taxon>Lithohypha</taxon>
    </lineage>
</organism>
<feature type="repeat" description="WD" evidence="6">
    <location>
        <begin position="318"/>
        <end position="354"/>
    </location>
</feature>
<gene>
    <name evidence="8" type="ORF">LTR24_000666</name>
</gene>
<feature type="compositionally biased region" description="Low complexity" evidence="7">
    <location>
        <begin position="605"/>
        <end position="620"/>
    </location>
</feature>
<dbReference type="EMBL" id="JAVRRG010000005">
    <property type="protein sequence ID" value="KAK5100819.1"/>
    <property type="molecule type" value="Genomic_DNA"/>
</dbReference>
<comment type="similarity">
    <text evidence="5">Belongs to the WD repeat cdt2 family.</text>
</comment>
<keyword evidence="3" id="KW-0677">Repeat</keyword>
<dbReference type="PROSITE" id="PS50294">
    <property type="entry name" value="WD_REPEATS_REGION"/>
    <property type="match status" value="2"/>
</dbReference>
<dbReference type="Gene3D" id="2.130.10.10">
    <property type="entry name" value="YVTN repeat-like/Quinoprotein amine dehydrogenase"/>
    <property type="match status" value="3"/>
</dbReference>
<dbReference type="InterPro" id="IPR001680">
    <property type="entry name" value="WD40_rpt"/>
</dbReference>
<accession>A0ABR0KPC7</accession>
<name>A0ABR0KPC7_9EURO</name>
<evidence type="ECO:0000256" key="7">
    <source>
        <dbReference type="SAM" id="MobiDB-lite"/>
    </source>
</evidence>
<dbReference type="PROSITE" id="PS00678">
    <property type="entry name" value="WD_REPEATS_1"/>
    <property type="match status" value="1"/>
</dbReference>
<feature type="compositionally biased region" description="Polar residues" evidence="7">
    <location>
        <begin position="61"/>
        <end position="79"/>
    </location>
</feature>
<keyword evidence="9" id="KW-1185">Reference proteome</keyword>
<comment type="caution">
    <text evidence="8">The sequence shown here is derived from an EMBL/GenBank/DDBJ whole genome shotgun (WGS) entry which is preliminary data.</text>
</comment>
<evidence type="ECO:0000256" key="5">
    <source>
        <dbReference type="ARBA" id="ARBA00038344"/>
    </source>
</evidence>
<feature type="repeat" description="WD" evidence="6">
    <location>
        <begin position="276"/>
        <end position="317"/>
    </location>
</feature>
<comment type="pathway">
    <text evidence="1">Protein modification; protein ubiquitination.</text>
</comment>
<evidence type="ECO:0000256" key="2">
    <source>
        <dbReference type="ARBA" id="ARBA00022574"/>
    </source>
</evidence>
<feature type="repeat" description="WD" evidence="6">
    <location>
        <begin position="655"/>
        <end position="685"/>
    </location>
</feature>
<dbReference type="InterPro" id="IPR051865">
    <property type="entry name" value="WD-repeat_CDT2_adapter"/>
</dbReference>
<keyword evidence="2 6" id="KW-0853">WD repeat</keyword>
<dbReference type="InterPro" id="IPR015943">
    <property type="entry name" value="WD40/YVTN_repeat-like_dom_sf"/>
</dbReference>
<evidence type="ECO:0000313" key="8">
    <source>
        <dbReference type="EMBL" id="KAK5100819.1"/>
    </source>
</evidence>